<dbReference type="InterPro" id="IPR036514">
    <property type="entry name" value="SGNH_hydro_sf"/>
</dbReference>
<evidence type="ECO:0000313" key="3">
    <source>
        <dbReference type="EMBL" id="PZX03096.1"/>
    </source>
</evidence>
<evidence type="ECO:0000259" key="2">
    <source>
        <dbReference type="Pfam" id="PF13472"/>
    </source>
</evidence>
<feature type="domain" description="SGNH hydrolase-type esterase" evidence="2">
    <location>
        <begin position="30"/>
        <end position="227"/>
    </location>
</feature>
<dbReference type="EMBL" id="QKZI01000007">
    <property type="protein sequence ID" value="PZX03096.1"/>
    <property type="molecule type" value="Genomic_DNA"/>
</dbReference>
<feature type="signal peptide" evidence="1">
    <location>
        <begin position="1"/>
        <end position="22"/>
    </location>
</feature>
<dbReference type="SUPFAM" id="SSF52266">
    <property type="entry name" value="SGNH hydrolase"/>
    <property type="match status" value="1"/>
</dbReference>
<proteinExistence type="predicted"/>
<sequence>MKRWIVTCIVLFLSFVSLPVEAKGSEVYIAIGDSLAAGQTPYRQIDTGYTDLIAQELQRLGKLGFYSKALAFPGYTTGEVLHTVQTKEAQGLLKSATVVTISAGANDLLQLVQVNPANGSIAYQQIPTDLALNNVRKNITSIIQEVKLAAPKAKIYVMGYYFAYPHIQDTQKQGISKELTTLHTILKTEALANGAMYVSVEESFVENAKELIPNQADVHPTMEGYRLMANAFLKQYHSWVQVYPLELPAPNPLSFEEIIKRQSDNSTQPVSRIEGFDQYLSLTEFKAFI</sequence>
<dbReference type="InterPro" id="IPR051532">
    <property type="entry name" value="Ester_Hydrolysis_Enzymes"/>
</dbReference>
<dbReference type="RefSeq" id="WP_170122381.1">
    <property type="nucleotide sequence ID" value="NZ_QKZI01000007.1"/>
</dbReference>
<dbReference type="PANTHER" id="PTHR30383">
    <property type="entry name" value="THIOESTERASE 1/PROTEASE 1/LYSOPHOSPHOLIPASE L1"/>
    <property type="match status" value="1"/>
</dbReference>
<organism evidence="3 4">
    <name type="scientific">Psychrobacillus insolitus</name>
    <dbReference type="NCBI Taxonomy" id="1461"/>
    <lineage>
        <taxon>Bacteria</taxon>
        <taxon>Bacillati</taxon>
        <taxon>Bacillota</taxon>
        <taxon>Bacilli</taxon>
        <taxon>Bacillales</taxon>
        <taxon>Bacillaceae</taxon>
        <taxon>Psychrobacillus</taxon>
    </lineage>
</organism>
<name>A0A2W7MMF8_9BACI</name>
<gene>
    <name evidence="3" type="ORF">C7437_10750</name>
</gene>
<reference evidence="3 4" key="1">
    <citation type="submission" date="2018-06" db="EMBL/GenBank/DDBJ databases">
        <title>Genomic Encyclopedia of Type Strains, Phase IV (KMG-IV): sequencing the most valuable type-strain genomes for metagenomic binning, comparative biology and taxonomic classification.</title>
        <authorList>
            <person name="Goeker M."/>
        </authorList>
    </citation>
    <scope>NUCLEOTIDE SEQUENCE [LARGE SCALE GENOMIC DNA]</scope>
    <source>
        <strain evidence="3 4">DSM 5</strain>
    </source>
</reference>
<dbReference type="AlphaFoldDB" id="A0A2W7MMF8"/>
<keyword evidence="1" id="KW-0732">Signal</keyword>
<dbReference type="Gene3D" id="3.40.50.1110">
    <property type="entry name" value="SGNH hydrolase"/>
    <property type="match status" value="1"/>
</dbReference>
<dbReference type="Proteomes" id="UP000248646">
    <property type="component" value="Unassembled WGS sequence"/>
</dbReference>
<protein>
    <submittedName>
        <fullName evidence="3">Lysophospholipase L1-like esterase</fullName>
    </submittedName>
</protein>
<evidence type="ECO:0000256" key="1">
    <source>
        <dbReference type="SAM" id="SignalP"/>
    </source>
</evidence>
<comment type="caution">
    <text evidence="3">The sequence shown here is derived from an EMBL/GenBank/DDBJ whole genome shotgun (WGS) entry which is preliminary data.</text>
</comment>
<evidence type="ECO:0000313" key="4">
    <source>
        <dbReference type="Proteomes" id="UP000248646"/>
    </source>
</evidence>
<keyword evidence="4" id="KW-1185">Reference proteome</keyword>
<dbReference type="InterPro" id="IPR013830">
    <property type="entry name" value="SGNH_hydro"/>
</dbReference>
<dbReference type="PANTHER" id="PTHR30383:SF5">
    <property type="entry name" value="SGNH HYDROLASE-TYPE ESTERASE DOMAIN-CONTAINING PROTEIN"/>
    <property type="match status" value="1"/>
</dbReference>
<feature type="chain" id="PRO_5015946737" evidence="1">
    <location>
        <begin position="23"/>
        <end position="289"/>
    </location>
</feature>
<dbReference type="GO" id="GO:0004622">
    <property type="term" value="F:phosphatidylcholine lysophospholipase activity"/>
    <property type="evidence" value="ECO:0007669"/>
    <property type="project" value="TreeGrafter"/>
</dbReference>
<accession>A0A2W7MMF8</accession>
<dbReference type="Pfam" id="PF13472">
    <property type="entry name" value="Lipase_GDSL_2"/>
    <property type="match status" value="1"/>
</dbReference>